<evidence type="ECO:0000256" key="5">
    <source>
        <dbReference type="ARBA" id="ARBA00010185"/>
    </source>
</evidence>
<keyword evidence="8" id="KW-1003">Cell membrane</keyword>
<proteinExistence type="inferred from homology"/>
<dbReference type="EMBL" id="JQBK01000022">
    <property type="protein sequence ID" value="KRN85225.1"/>
    <property type="molecule type" value="Genomic_DNA"/>
</dbReference>
<evidence type="ECO:0000256" key="1">
    <source>
        <dbReference type="ARBA" id="ARBA00001698"/>
    </source>
</evidence>
<evidence type="ECO:0000256" key="2">
    <source>
        <dbReference type="ARBA" id="ARBA00004651"/>
    </source>
</evidence>
<keyword evidence="15 24" id="KW-0472">Membrane</keyword>
<keyword evidence="14" id="KW-0443">Lipid metabolism</keyword>
<evidence type="ECO:0000313" key="25">
    <source>
        <dbReference type="EMBL" id="KRN85225.1"/>
    </source>
</evidence>
<dbReference type="Proteomes" id="UP000051491">
    <property type="component" value="Unassembled WGS sequence"/>
</dbReference>
<evidence type="ECO:0000256" key="4">
    <source>
        <dbReference type="ARBA" id="ARBA00005189"/>
    </source>
</evidence>
<dbReference type="PANTHER" id="PTHR46382:SF1">
    <property type="entry name" value="PHOSPHATIDATE CYTIDYLYLTRANSFERASE"/>
    <property type="match status" value="1"/>
</dbReference>
<sequence length="263" mass="29197">MKQRVITAVIALAIFIPLIFVGGTAFNILVVAMGLVGTSELLMMKKKLLVSFEAIISYLLTAVFLVPNAWLSFLPEKVTHFDLAYFLILFLLLNSVFTRNRFSFDDAGALTIGSIYIGLGFHYMMSARQSSIWMIFFALFIVWITDSGAYMIGRKIGKHKLAPNISPNKTWEGSIGGTIATVIVVGLYVFFLQAHFTYSLPLMLLLVLILSVAGQFGDLAESAYKRYFDVKDSGKILPGHGGILDRFDSILFVLPLMHFCGLL</sequence>
<evidence type="ECO:0000256" key="23">
    <source>
        <dbReference type="ARBA" id="ARBA00033406"/>
    </source>
</evidence>
<evidence type="ECO:0000256" key="6">
    <source>
        <dbReference type="ARBA" id="ARBA00012487"/>
    </source>
</evidence>
<comment type="catalytic activity">
    <reaction evidence="1">
        <text>a 1,2-diacyl-sn-glycero-3-phosphate + CTP + H(+) = a CDP-1,2-diacyl-sn-glycerol + diphosphate</text>
        <dbReference type="Rhea" id="RHEA:16229"/>
        <dbReference type="ChEBI" id="CHEBI:15378"/>
        <dbReference type="ChEBI" id="CHEBI:33019"/>
        <dbReference type="ChEBI" id="CHEBI:37563"/>
        <dbReference type="ChEBI" id="CHEBI:58332"/>
        <dbReference type="ChEBI" id="CHEBI:58608"/>
        <dbReference type="EC" id="2.7.7.41"/>
    </reaction>
</comment>
<keyword evidence="10 25" id="KW-0808">Transferase</keyword>
<dbReference type="EC" id="2.7.7.41" evidence="6"/>
<dbReference type="GO" id="GO:0005886">
    <property type="term" value="C:plasma membrane"/>
    <property type="evidence" value="ECO:0007669"/>
    <property type="project" value="UniProtKB-SubCell"/>
</dbReference>
<evidence type="ECO:0000256" key="3">
    <source>
        <dbReference type="ARBA" id="ARBA00005119"/>
    </source>
</evidence>
<comment type="pathway">
    <text evidence="4">Lipid metabolism.</text>
</comment>
<evidence type="ECO:0000256" key="8">
    <source>
        <dbReference type="ARBA" id="ARBA00022475"/>
    </source>
</evidence>
<dbReference type="PATRIC" id="fig|89059.3.peg.991"/>
<dbReference type="STRING" id="89059.LAC1533_1051"/>
<dbReference type="AlphaFoldDB" id="A0A0R2K6N0"/>
<feature type="transmembrane region" description="Helical" evidence="24">
    <location>
        <begin position="83"/>
        <end position="100"/>
    </location>
</feature>
<evidence type="ECO:0000256" key="21">
    <source>
        <dbReference type="ARBA" id="ARBA00032396"/>
    </source>
</evidence>
<evidence type="ECO:0000256" key="17">
    <source>
        <dbReference type="ARBA" id="ARBA00023264"/>
    </source>
</evidence>
<accession>A0A0R2K6N0</accession>
<gene>
    <name evidence="25" type="ORF">IV43_GL000944</name>
    <name evidence="26" type="ORF">LAC1533_1051</name>
</gene>
<evidence type="ECO:0000256" key="22">
    <source>
        <dbReference type="ARBA" id="ARBA00032743"/>
    </source>
</evidence>
<feature type="transmembrane region" description="Helical" evidence="24">
    <location>
        <begin position="131"/>
        <end position="152"/>
    </location>
</feature>
<dbReference type="PANTHER" id="PTHR46382">
    <property type="entry name" value="PHOSPHATIDATE CYTIDYLYLTRANSFERASE"/>
    <property type="match status" value="1"/>
</dbReference>
<evidence type="ECO:0000313" key="28">
    <source>
        <dbReference type="Proteomes" id="UP000190935"/>
    </source>
</evidence>
<feature type="transmembrane region" description="Helical" evidence="24">
    <location>
        <begin position="6"/>
        <end position="36"/>
    </location>
</feature>
<evidence type="ECO:0000256" key="7">
    <source>
        <dbReference type="ARBA" id="ARBA00019373"/>
    </source>
</evidence>
<evidence type="ECO:0000256" key="11">
    <source>
        <dbReference type="ARBA" id="ARBA00022692"/>
    </source>
</evidence>
<protein>
    <recommendedName>
        <fullName evidence="7">Phosphatidate cytidylyltransferase</fullName>
        <ecNumber evidence="6">2.7.7.41</ecNumber>
    </recommendedName>
    <alternativeName>
        <fullName evidence="20">CDP-DAG synthase</fullName>
    </alternativeName>
    <alternativeName>
        <fullName evidence="22">CDP-DG synthase</fullName>
    </alternativeName>
    <alternativeName>
        <fullName evidence="18">CDP-diacylglycerol synthase</fullName>
    </alternativeName>
    <alternativeName>
        <fullName evidence="21">CDP-diglyceride pyrophosphorylase</fullName>
    </alternativeName>
    <alternativeName>
        <fullName evidence="23">CDP-diglyceride synthase</fullName>
    </alternativeName>
    <alternativeName>
        <fullName evidence="19">CTP:phosphatidate cytidylyltransferase</fullName>
    </alternativeName>
</protein>
<organism evidence="25 27">
    <name type="scientific">Ligilactobacillus acidipiscis</name>
    <dbReference type="NCBI Taxonomy" id="89059"/>
    <lineage>
        <taxon>Bacteria</taxon>
        <taxon>Bacillati</taxon>
        <taxon>Bacillota</taxon>
        <taxon>Bacilli</taxon>
        <taxon>Lactobacillales</taxon>
        <taxon>Lactobacillaceae</taxon>
        <taxon>Ligilactobacillus</taxon>
    </lineage>
</organism>
<dbReference type="GO" id="GO:0016024">
    <property type="term" value="P:CDP-diacylglycerol biosynthetic process"/>
    <property type="evidence" value="ECO:0007669"/>
    <property type="project" value="TreeGrafter"/>
</dbReference>
<evidence type="ECO:0000256" key="12">
    <source>
        <dbReference type="ARBA" id="ARBA00022695"/>
    </source>
</evidence>
<evidence type="ECO:0000256" key="15">
    <source>
        <dbReference type="ARBA" id="ARBA00023136"/>
    </source>
</evidence>
<dbReference type="EMBL" id="LT630287">
    <property type="protein sequence ID" value="SFV40471.1"/>
    <property type="molecule type" value="Genomic_DNA"/>
</dbReference>
<evidence type="ECO:0000256" key="9">
    <source>
        <dbReference type="ARBA" id="ARBA00022516"/>
    </source>
</evidence>
<keyword evidence="16" id="KW-0594">Phospholipid biosynthesis</keyword>
<dbReference type="KEGG" id="laca:LAC1533_1051"/>
<evidence type="ECO:0000256" key="14">
    <source>
        <dbReference type="ARBA" id="ARBA00023098"/>
    </source>
</evidence>
<keyword evidence="17" id="KW-1208">Phospholipid metabolism</keyword>
<dbReference type="Proteomes" id="UP000190935">
    <property type="component" value="Chromosome I"/>
</dbReference>
<keyword evidence="11 24" id="KW-0812">Transmembrane</keyword>
<comment type="similarity">
    <text evidence="5">Belongs to the CDS family.</text>
</comment>
<reference evidence="28" key="3">
    <citation type="submission" date="2016-11" db="EMBL/GenBank/DDBJ databases">
        <authorList>
            <person name="Papadimitriou K."/>
        </authorList>
    </citation>
    <scope>NUCLEOTIDE SEQUENCE [LARGE SCALE GENOMIC DNA]</scope>
    <source>
        <strain evidence="28">ACA-DC 1533</strain>
    </source>
</reference>
<feature type="transmembrane region" description="Helical" evidence="24">
    <location>
        <begin position="173"/>
        <end position="192"/>
    </location>
</feature>
<evidence type="ECO:0000313" key="26">
    <source>
        <dbReference type="EMBL" id="SFV40471.1"/>
    </source>
</evidence>
<feature type="transmembrane region" description="Helical" evidence="24">
    <location>
        <begin position="48"/>
        <end position="71"/>
    </location>
</feature>
<evidence type="ECO:0000256" key="13">
    <source>
        <dbReference type="ARBA" id="ARBA00022989"/>
    </source>
</evidence>
<keyword evidence="13 24" id="KW-1133">Transmembrane helix</keyword>
<dbReference type="Pfam" id="PF01148">
    <property type="entry name" value="CTP_transf_1"/>
    <property type="match status" value="1"/>
</dbReference>
<dbReference type="RefSeq" id="WP_010496183.1">
    <property type="nucleotide sequence ID" value="NZ_JQBK01000022.1"/>
</dbReference>
<name>A0A0R2K6N0_9LACO</name>
<evidence type="ECO:0000256" key="24">
    <source>
        <dbReference type="SAM" id="Phobius"/>
    </source>
</evidence>
<dbReference type="GeneID" id="95349152"/>
<comment type="subcellular location">
    <subcellularLocation>
        <location evidence="2">Cell membrane</location>
        <topology evidence="2">Multi-pass membrane protein</topology>
    </subcellularLocation>
</comment>
<evidence type="ECO:0000256" key="16">
    <source>
        <dbReference type="ARBA" id="ARBA00023209"/>
    </source>
</evidence>
<evidence type="ECO:0000256" key="19">
    <source>
        <dbReference type="ARBA" id="ARBA00031825"/>
    </source>
</evidence>
<feature type="transmembrane region" description="Helical" evidence="24">
    <location>
        <begin position="107"/>
        <end position="125"/>
    </location>
</feature>
<evidence type="ECO:0000313" key="27">
    <source>
        <dbReference type="Proteomes" id="UP000051491"/>
    </source>
</evidence>
<keyword evidence="12 25" id="KW-0548">Nucleotidyltransferase</keyword>
<feature type="transmembrane region" description="Helical" evidence="24">
    <location>
        <begin position="198"/>
        <end position="217"/>
    </location>
</feature>
<evidence type="ECO:0000256" key="20">
    <source>
        <dbReference type="ARBA" id="ARBA00032253"/>
    </source>
</evidence>
<reference evidence="26" key="2">
    <citation type="submission" date="2016-11" db="EMBL/GenBank/DDBJ databases">
        <authorList>
            <person name="Jaros S."/>
            <person name="Januszkiewicz K."/>
            <person name="Wedrychowicz H."/>
        </authorList>
    </citation>
    <scope>NUCLEOTIDE SEQUENCE [LARGE SCALE GENOMIC DNA]</scope>
    <source>
        <strain evidence="26">ACA-DC 1533</strain>
    </source>
</reference>
<evidence type="ECO:0000256" key="18">
    <source>
        <dbReference type="ARBA" id="ARBA00029893"/>
    </source>
</evidence>
<reference evidence="25 27" key="1">
    <citation type="journal article" date="2015" name="Genome Announc.">
        <title>Expanding the biotechnology potential of lactobacilli through comparative genomics of 213 strains and associated genera.</title>
        <authorList>
            <person name="Sun Z."/>
            <person name="Harris H.M."/>
            <person name="McCann A."/>
            <person name="Guo C."/>
            <person name="Argimon S."/>
            <person name="Zhang W."/>
            <person name="Yang X."/>
            <person name="Jeffery I.B."/>
            <person name="Cooney J.C."/>
            <person name="Kagawa T.F."/>
            <person name="Liu W."/>
            <person name="Song Y."/>
            <person name="Salvetti E."/>
            <person name="Wrobel A."/>
            <person name="Rasinkangas P."/>
            <person name="Parkhill J."/>
            <person name="Rea M.C."/>
            <person name="O'Sullivan O."/>
            <person name="Ritari J."/>
            <person name="Douillard F.P."/>
            <person name="Paul Ross R."/>
            <person name="Yang R."/>
            <person name="Briner A.E."/>
            <person name="Felis G.E."/>
            <person name="de Vos W.M."/>
            <person name="Barrangou R."/>
            <person name="Klaenhammer T.R."/>
            <person name="Caufield P.W."/>
            <person name="Cui Y."/>
            <person name="Zhang H."/>
            <person name="O'Toole P.W."/>
        </authorList>
    </citation>
    <scope>NUCLEOTIDE SEQUENCE [LARGE SCALE GENOMIC DNA]</scope>
    <source>
        <strain evidence="25 27">DSM 15353</strain>
    </source>
</reference>
<keyword evidence="9" id="KW-0444">Lipid biosynthesis</keyword>
<dbReference type="GO" id="GO:0004605">
    <property type="term" value="F:phosphatidate cytidylyltransferase activity"/>
    <property type="evidence" value="ECO:0007669"/>
    <property type="project" value="UniProtKB-EC"/>
</dbReference>
<evidence type="ECO:0000256" key="10">
    <source>
        <dbReference type="ARBA" id="ARBA00022679"/>
    </source>
</evidence>
<dbReference type="OrthoDB" id="9799199at2"/>
<comment type="pathway">
    <text evidence="3">Phospholipid metabolism; CDP-diacylglycerol biosynthesis; CDP-diacylglycerol from sn-glycerol 3-phosphate: step 3/3.</text>
</comment>